<evidence type="ECO:0008006" key="3">
    <source>
        <dbReference type="Google" id="ProtNLM"/>
    </source>
</evidence>
<evidence type="ECO:0000313" key="2">
    <source>
        <dbReference type="Proteomes" id="UP001589576"/>
    </source>
</evidence>
<evidence type="ECO:0000313" key="1">
    <source>
        <dbReference type="EMBL" id="MFB9090301.1"/>
    </source>
</evidence>
<accession>A0ABV5GGN6</accession>
<proteinExistence type="predicted"/>
<sequence>MKLKFTLLTLIFSYALFSQINFEKGYIIDKNNNKTECFIKNNDWLENPVEFEYKLNPTAEIIIGNLSSIKEFSIENEFKYLNVEVKIDKFNNEPKNVEYNKRNPVYINEKVFLKVLIDDNYKLYKYKENNHTSFFIQDGGQFQQLIYKKYLDDIGQLVTNNLYKQQLSTYLSKEKLDLFTFERLNYSQYDLEKLLKKVGSKSIISDEARKVKYKNSFRIYLQPGLNSVSPSISGHDSFGTYNFKANSKIVFRPAIEFEYNLPFNKNKWSIFLNLNTINYSFKGVGKYSAGSFRRDVLTDMTYKSTDIGLGVKHYLFLNNKSSIFIGAAYNLSTLTKGKITFSSNFQDFNATDENYLSFGVGYNYKNYIGVEAKLNYQKPYAPSYYLDAYVNAISVTLNYNILHKK</sequence>
<name>A0ABV5GGN6_9FLAO</name>
<comment type="caution">
    <text evidence="1">The sequence shown here is derived from an EMBL/GenBank/DDBJ whole genome shotgun (WGS) entry which is preliminary data.</text>
</comment>
<dbReference type="EMBL" id="JBHMFB010000029">
    <property type="protein sequence ID" value="MFB9090301.1"/>
    <property type="molecule type" value="Genomic_DNA"/>
</dbReference>
<dbReference type="Proteomes" id="UP001589576">
    <property type="component" value="Unassembled WGS sequence"/>
</dbReference>
<protein>
    <recommendedName>
        <fullName evidence="3">Outer membrane protein beta-barrel domain-containing protein</fullName>
    </recommendedName>
</protein>
<dbReference type="RefSeq" id="WP_290285273.1">
    <property type="nucleotide sequence ID" value="NZ_JAUFQN010000019.1"/>
</dbReference>
<keyword evidence="2" id="KW-1185">Reference proteome</keyword>
<gene>
    <name evidence="1" type="ORF">ACFFUU_11860</name>
</gene>
<organism evidence="1 2">
    <name type="scientific">Flavobacterium paronense</name>
    <dbReference type="NCBI Taxonomy" id="1392775"/>
    <lineage>
        <taxon>Bacteria</taxon>
        <taxon>Pseudomonadati</taxon>
        <taxon>Bacteroidota</taxon>
        <taxon>Flavobacteriia</taxon>
        <taxon>Flavobacteriales</taxon>
        <taxon>Flavobacteriaceae</taxon>
        <taxon>Flavobacterium</taxon>
    </lineage>
</organism>
<reference evidence="1 2" key="1">
    <citation type="submission" date="2024-09" db="EMBL/GenBank/DDBJ databases">
        <authorList>
            <person name="Sun Q."/>
            <person name="Mori K."/>
        </authorList>
    </citation>
    <scope>NUCLEOTIDE SEQUENCE [LARGE SCALE GENOMIC DNA]</scope>
    <source>
        <strain evidence="1 2">CECT 8460</strain>
    </source>
</reference>